<gene>
    <name evidence="1" type="ORF">LCGC14_0642490</name>
</gene>
<accession>A0A0F9RI83</accession>
<dbReference type="EMBL" id="LAZR01001167">
    <property type="protein sequence ID" value="KKN49457.1"/>
    <property type="molecule type" value="Genomic_DNA"/>
</dbReference>
<evidence type="ECO:0000313" key="1">
    <source>
        <dbReference type="EMBL" id="KKN49457.1"/>
    </source>
</evidence>
<comment type="caution">
    <text evidence="1">The sequence shown here is derived from an EMBL/GenBank/DDBJ whole genome shotgun (WGS) entry which is preliminary data.</text>
</comment>
<protein>
    <submittedName>
        <fullName evidence="1">Uncharacterized protein</fullName>
    </submittedName>
</protein>
<sequence>MKSLYSIEKNRLNNNFLDKFKVYNFSLIKETKIFLVGSTRFKDYFIKIESILQINHDKLASICSIDGLLNKEKFSTTEWKKLQEIALKKLIHQEAILVIDVENYIGDHSKEEIIYFTNSLQRPVYYLSDLKMVG</sequence>
<reference evidence="1" key="1">
    <citation type="journal article" date="2015" name="Nature">
        <title>Complex archaea that bridge the gap between prokaryotes and eukaryotes.</title>
        <authorList>
            <person name="Spang A."/>
            <person name="Saw J.H."/>
            <person name="Jorgensen S.L."/>
            <person name="Zaremba-Niedzwiedzka K."/>
            <person name="Martijn J."/>
            <person name="Lind A.E."/>
            <person name="van Eijk R."/>
            <person name="Schleper C."/>
            <person name="Guy L."/>
            <person name="Ettema T.J."/>
        </authorList>
    </citation>
    <scope>NUCLEOTIDE SEQUENCE</scope>
</reference>
<organism evidence="1">
    <name type="scientific">marine sediment metagenome</name>
    <dbReference type="NCBI Taxonomy" id="412755"/>
    <lineage>
        <taxon>unclassified sequences</taxon>
        <taxon>metagenomes</taxon>
        <taxon>ecological metagenomes</taxon>
    </lineage>
</organism>
<name>A0A0F9RI83_9ZZZZ</name>
<dbReference type="AlphaFoldDB" id="A0A0F9RI83"/>
<proteinExistence type="predicted"/>